<dbReference type="RefSeq" id="WP_106568221.1">
    <property type="nucleotide sequence ID" value="NZ_PYGF01000009.1"/>
</dbReference>
<dbReference type="PROSITE" id="PS51257">
    <property type="entry name" value="PROKAR_LIPOPROTEIN"/>
    <property type="match status" value="1"/>
</dbReference>
<sequence length="169" mass="18983">MKNKSIIAFIITFFALIFSCQDRDGFPGEISFNDSKVFFDNDIKEQISLIMDGTKLPLDKSLFKQLLLEDNQFEDNLLDFNMFELISSNENDQSFYFLKAISDDGSVETGYFLEEDGNGGFLLSEKKCSCTGCPNGCNLSVFGGTCSCTPCWPSGDNQKCEKKEEQTIK</sequence>
<comment type="caution">
    <text evidence="1">The sequence shown here is derived from an EMBL/GenBank/DDBJ whole genome shotgun (WGS) entry which is preliminary data.</text>
</comment>
<reference evidence="1 2" key="1">
    <citation type="submission" date="2018-03" db="EMBL/GenBank/DDBJ databases">
        <title>Genomic Encyclopedia of Archaeal and Bacterial Type Strains, Phase II (KMG-II): from individual species to whole genera.</title>
        <authorList>
            <person name="Goeker M."/>
        </authorList>
    </citation>
    <scope>NUCLEOTIDE SEQUENCE [LARGE SCALE GENOMIC DNA]</scope>
    <source>
        <strain evidence="1 2">DSM 28057</strain>
    </source>
</reference>
<organism evidence="1 2">
    <name type="scientific">Cecembia rubra</name>
    <dbReference type="NCBI Taxonomy" id="1485585"/>
    <lineage>
        <taxon>Bacteria</taxon>
        <taxon>Pseudomonadati</taxon>
        <taxon>Bacteroidota</taxon>
        <taxon>Cytophagia</taxon>
        <taxon>Cytophagales</taxon>
        <taxon>Cyclobacteriaceae</taxon>
        <taxon>Cecembia</taxon>
    </lineage>
</organism>
<dbReference type="AlphaFoldDB" id="A0A2P8DZM1"/>
<accession>A0A2P8DZM1</accession>
<proteinExistence type="predicted"/>
<dbReference type="EMBL" id="PYGF01000009">
    <property type="protein sequence ID" value="PSL02668.1"/>
    <property type="molecule type" value="Genomic_DNA"/>
</dbReference>
<protein>
    <submittedName>
        <fullName evidence="1">Uncharacterized protein</fullName>
    </submittedName>
</protein>
<gene>
    <name evidence="1" type="ORF">CLV48_109138</name>
</gene>
<evidence type="ECO:0000313" key="1">
    <source>
        <dbReference type="EMBL" id="PSL02668.1"/>
    </source>
</evidence>
<dbReference type="Proteomes" id="UP000240708">
    <property type="component" value="Unassembled WGS sequence"/>
</dbReference>
<dbReference type="OrthoDB" id="1445815at2"/>
<name>A0A2P8DZM1_9BACT</name>
<keyword evidence="2" id="KW-1185">Reference proteome</keyword>
<evidence type="ECO:0000313" key="2">
    <source>
        <dbReference type="Proteomes" id="UP000240708"/>
    </source>
</evidence>